<dbReference type="Pfam" id="PF00169">
    <property type="entry name" value="PH"/>
    <property type="match status" value="1"/>
</dbReference>
<dbReference type="EMBL" id="HBIN01017196">
    <property type="protein sequence ID" value="CAE0442999.1"/>
    <property type="molecule type" value="Transcribed_RNA"/>
</dbReference>
<dbReference type="PROSITE" id="PS50003">
    <property type="entry name" value="PH_DOMAIN"/>
    <property type="match status" value="1"/>
</dbReference>
<dbReference type="SUPFAM" id="SSF50729">
    <property type="entry name" value="PH domain-like"/>
    <property type="match status" value="1"/>
</dbReference>
<dbReference type="Gene3D" id="2.30.29.30">
    <property type="entry name" value="Pleckstrin-homology domain (PH domain)/Phosphotyrosine-binding domain (PTB)"/>
    <property type="match status" value="1"/>
</dbReference>
<organism evidence="2">
    <name type="scientific">Aplanochytrium stocchinoi</name>
    <dbReference type="NCBI Taxonomy" id="215587"/>
    <lineage>
        <taxon>Eukaryota</taxon>
        <taxon>Sar</taxon>
        <taxon>Stramenopiles</taxon>
        <taxon>Bigyra</taxon>
        <taxon>Labyrinthulomycetes</taxon>
        <taxon>Thraustochytrida</taxon>
        <taxon>Thraustochytriidae</taxon>
        <taxon>Aplanochytrium</taxon>
    </lineage>
</organism>
<protein>
    <recommendedName>
        <fullName evidence="1">PH domain-containing protein</fullName>
    </recommendedName>
</protein>
<dbReference type="SMART" id="SM00233">
    <property type="entry name" value="PH"/>
    <property type="match status" value="1"/>
</dbReference>
<sequence length="375" mass="43334">MMRHKKRTTKTKQDLAAISNQLKNKFGEIKPTNENQFLSAKLDMHGYLEKKNRKNVWQRRWFIVHKSLDVKDNTWKLTLSWYKTHTSGAIQKKVFLENVQEVVLVTPLPVHKAADGFSFVLEKDEAFANFAKQQYVFKIVAGNFSKDYVIRGHSMTETMTWVNGLLKAVRKAKEDHTLKGVLDGSDEIDIYCHSDKESVISDIHVDGGESEREVRQLIVKSYSMLEKYEKTKLRDSNNTIYLDEQEQAIHDTFHKAINLAQEIQSELLEARALRGLAISYRVSPLYRDGAPILFEVAGNLFHNLDQRSEYEACVIEAVLEYEELGRKEAALDFLENQIRKDDGHSELLKAKLNDLNGITQWNWAFKQPTLSRKSI</sequence>
<proteinExistence type="predicted"/>
<dbReference type="InterPro" id="IPR011993">
    <property type="entry name" value="PH-like_dom_sf"/>
</dbReference>
<accession>A0A7S3PL71</accession>
<dbReference type="AlphaFoldDB" id="A0A7S3PL71"/>
<feature type="domain" description="PH" evidence="1">
    <location>
        <begin position="41"/>
        <end position="170"/>
    </location>
</feature>
<dbReference type="InterPro" id="IPR001849">
    <property type="entry name" value="PH_domain"/>
</dbReference>
<gene>
    <name evidence="2" type="ORF">ASTO00021_LOCUS13108</name>
</gene>
<evidence type="ECO:0000259" key="1">
    <source>
        <dbReference type="PROSITE" id="PS50003"/>
    </source>
</evidence>
<evidence type="ECO:0000313" key="2">
    <source>
        <dbReference type="EMBL" id="CAE0442999.1"/>
    </source>
</evidence>
<name>A0A7S3PL71_9STRA</name>
<reference evidence="2" key="1">
    <citation type="submission" date="2021-01" db="EMBL/GenBank/DDBJ databases">
        <authorList>
            <person name="Corre E."/>
            <person name="Pelletier E."/>
            <person name="Niang G."/>
            <person name="Scheremetjew M."/>
            <person name="Finn R."/>
            <person name="Kale V."/>
            <person name="Holt S."/>
            <person name="Cochrane G."/>
            <person name="Meng A."/>
            <person name="Brown T."/>
            <person name="Cohen L."/>
        </authorList>
    </citation>
    <scope>NUCLEOTIDE SEQUENCE</scope>
    <source>
        <strain evidence="2">GSBS06</strain>
    </source>
</reference>